<dbReference type="Proteomes" id="UP000427716">
    <property type="component" value="Chromosome"/>
</dbReference>
<dbReference type="KEGG" id="ghl:GM160_09450"/>
<evidence type="ECO:0000313" key="3">
    <source>
        <dbReference type="EMBL" id="QGT79091.1"/>
    </source>
</evidence>
<dbReference type="AlphaFoldDB" id="A0A6I6D6K1"/>
<dbReference type="RefSeq" id="WP_125197755.1">
    <property type="nucleotide sequence ID" value="NZ_CP046415.1"/>
</dbReference>
<feature type="domain" description="Sodium symporter small subunit" evidence="2">
    <location>
        <begin position="8"/>
        <end position="83"/>
    </location>
</feature>
<dbReference type="NCBIfam" id="TIGR03647">
    <property type="entry name" value="Na_symport_sm"/>
    <property type="match status" value="1"/>
</dbReference>
<dbReference type="EMBL" id="CP046415">
    <property type="protein sequence ID" value="QGT79091.1"/>
    <property type="molecule type" value="Genomic_DNA"/>
</dbReference>
<dbReference type="Pfam" id="PF13937">
    <property type="entry name" value="DUF4212"/>
    <property type="match status" value="1"/>
</dbReference>
<dbReference type="InterPro" id="IPR019886">
    <property type="entry name" value="Na_symporter_ssu"/>
</dbReference>
<name>A0A6I6D6K1_9GAMM</name>
<keyword evidence="1" id="KW-0812">Transmembrane</keyword>
<accession>A0A6I6D6K1</accession>
<evidence type="ECO:0000313" key="4">
    <source>
        <dbReference type="Proteomes" id="UP000427716"/>
    </source>
</evidence>
<protein>
    <submittedName>
        <fullName evidence="3">DUF4212 domain-containing protein</fullName>
    </submittedName>
</protein>
<keyword evidence="4" id="KW-1185">Reference proteome</keyword>
<keyword evidence="1" id="KW-0472">Membrane</keyword>
<organism evidence="3 4">
    <name type="scientific">Guyparkeria halophila</name>
    <dbReference type="NCBI Taxonomy" id="47960"/>
    <lineage>
        <taxon>Bacteria</taxon>
        <taxon>Pseudomonadati</taxon>
        <taxon>Pseudomonadota</taxon>
        <taxon>Gammaproteobacteria</taxon>
        <taxon>Chromatiales</taxon>
        <taxon>Thioalkalibacteraceae</taxon>
        <taxon>Guyparkeria</taxon>
    </lineage>
</organism>
<keyword evidence="1" id="KW-1133">Transmembrane helix</keyword>
<evidence type="ECO:0000256" key="1">
    <source>
        <dbReference type="SAM" id="Phobius"/>
    </source>
</evidence>
<gene>
    <name evidence="3" type="ORF">GM160_09450</name>
</gene>
<sequence length="86" mass="10013">MEQRSNRADYWRANLKVLFGCLVVWFLVSYVFGILLVDTLNQISLGGYPLGFWFAQQGSIFTFVVLIFFYAWRMNAIDKKFGVAED</sequence>
<evidence type="ECO:0000259" key="2">
    <source>
        <dbReference type="Pfam" id="PF13937"/>
    </source>
</evidence>
<feature type="transmembrane region" description="Helical" evidence="1">
    <location>
        <begin position="52"/>
        <end position="72"/>
    </location>
</feature>
<feature type="transmembrane region" description="Helical" evidence="1">
    <location>
        <begin position="17"/>
        <end position="37"/>
    </location>
</feature>
<reference evidence="3 4" key="1">
    <citation type="submission" date="2019-11" db="EMBL/GenBank/DDBJ databases">
        <authorList>
            <person name="Zhang J."/>
            <person name="Sun C."/>
        </authorList>
    </citation>
    <scope>NUCLEOTIDE SEQUENCE [LARGE SCALE GENOMIC DNA]</scope>
    <source>
        <strain evidence="4">sp2</strain>
    </source>
</reference>
<proteinExistence type="predicted"/>